<dbReference type="Gene3D" id="2.40.110.10">
    <property type="entry name" value="Butyryl-CoA Dehydrogenase, subunit A, domain 2"/>
    <property type="match status" value="1"/>
</dbReference>
<dbReference type="InterPro" id="IPR037069">
    <property type="entry name" value="AcylCoA_DH/ox_N_sf"/>
</dbReference>
<proteinExistence type="inferred from homology"/>
<dbReference type="FunFam" id="1.20.140.10:FF:000010">
    <property type="entry name" value="Acyl-coenzyme A oxidase"/>
    <property type="match status" value="1"/>
</dbReference>
<comment type="similarity">
    <text evidence="3">Belongs to the acyl-CoA oxidase family.</text>
</comment>
<feature type="domain" description="Acyl-CoA oxidase C-alpha1" evidence="13">
    <location>
        <begin position="422"/>
        <end position="571"/>
    </location>
</feature>
<dbReference type="RefSeq" id="WP_020214166.1">
    <property type="nucleotide sequence ID" value="NZ_JRLX01000009.1"/>
</dbReference>
<dbReference type="GO" id="GO:0033540">
    <property type="term" value="P:fatty acid beta-oxidation using acyl-CoA oxidase"/>
    <property type="evidence" value="ECO:0007669"/>
    <property type="project" value="TreeGrafter"/>
</dbReference>
<evidence type="ECO:0000256" key="4">
    <source>
        <dbReference type="ARBA" id="ARBA00012870"/>
    </source>
</evidence>
<protein>
    <recommendedName>
        <fullName evidence="4">acyl-CoA oxidase</fullName>
        <ecNumber evidence="4">1.3.3.6</ecNumber>
    </recommendedName>
</protein>
<keyword evidence="9" id="KW-0443">Lipid metabolism</keyword>
<dbReference type="InterPro" id="IPR036250">
    <property type="entry name" value="AcylCo_DH-like_C"/>
</dbReference>
<keyword evidence="5" id="KW-0285">Flavoprotein</keyword>
<dbReference type="GO" id="GO:0071949">
    <property type="term" value="F:FAD binding"/>
    <property type="evidence" value="ECO:0007669"/>
    <property type="project" value="InterPro"/>
</dbReference>
<accession>A0A0A2MEA1</accession>
<evidence type="ECO:0000256" key="7">
    <source>
        <dbReference type="ARBA" id="ARBA00022832"/>
    </source>
</evidence>
<dbReference type="GO" id="GO:0055088">
    <property type="term" value="P:lipid homeostasis"/>
    <property type="evidence" value="ECO:0007669"/>
    <property type="project" value="TreeGrafter"/>
</dbReference>
<dbReference type="Pfam" id="PF02770">
    <property type="entry name" value="Acyl-CoA_dh_M"/>
    <property type="match status" value="1"/>
</dbReference>
<dbReference type="InterPro" id="IPR006091">
    <property type="entry name" value="Acyl-CoA_Oxase/DH_mid-dom"/>
</dbReference>
<evidence type="ECO:0000256" key="1">
    <source>
        <dbReference type="ARBA" id="ARBA00001974"/>
    </source>
</evidence>
<dbReference type="AlphaFoldDB" id="A0A0A2MEA1"/>
<name>A0A0A2MEA1_9FLAO</name>
<evidence type="ECO:0000256" key="8">
    <source>
        <dbReference type="ARBA" id="ARBA00023002"/>
    </source>
</evidence>
<evidence type="ECO:0000259" key="13">
    <source>
        <dbReference type="Pfam" id="PF22924"/>
    </source>
</evidence>
<dbReference type="InterPro" id="IPR012258">
    <property type="entry name" value="Acyl-CoA_oxidase"/>
</dbReference>
<dbReference type="EMBL" id="JRLX01000009">
    <property type="protein sequence ID" value="KGO86610.1"/>
    <property type="molecule type" value="Genomic_DNA"/>
</dbReference>
<dbReference type="Gene3D" id="1.10.540.10">
    <property type="entry name" value="Acyl-CoA dehydrogenase/oxidase, N-terminal domain"/>
    <property type="match status" value="1"/>
</dbReference>
<dbReference type="Pfam" id="PF22924">
    <property type="entry name" value="ACOX_C_alpha1"/>
    <property type="match status" value="1"/>
</dbReference>
<reference evidence="14 15" key="1">
    <citation type="submission" date="2013-09" db="EMBL/GenBank/DDBJ databases">
        <authorList>
            <person name="Zeng Z."/>
            <person name="Chen C."/>
        </authorList>
    </citation>
    <scope>NUCLEOTIDE SEQUENCE [LARGE SCALE GENOMIC DNA]</scope>
    <source>
        <strain evidence="14 15">WB 3.3-2</strain>
    </source>
</reference>
<dbReference type="PIRSF" id="PIRSF000168">
    <property type="entry name" value="Acyl-CoA_oxidase"/>
    <property type="match status" value="1"/>
</dbReference>
<keyword evidence="15" id="KW-1185">Reference proteome</keyword>
<dbReference type="FunFam" id="2.40.110.10:FF:000005">
    <property type="entry name" value="Acyl-coenzyme A oxidase"/>
    <property type="match status" value="1"/>
</dbReference>
<organism evidence="14 15">
    <name type="scientific">Flavobacterium rivuli WB 3.3-2 = DSM 21788</name>
    <dbReference type="NCBI Taxonomy" id="1121895"/>
    <lineage>
        <taxon>Bacteria</taxon>
        <taxon>Pseudomonadati</taxon>
        <taxon>Bacteroidota</taxon>
        <taxon>Flavobacteriia</taxon>
        <taxon>Flavobacteriales</taxon>
        <taxon>Flavobacteriaceae</taxon>
        <taxon>Flavobacterium</taxon>
    </lineage>
</organism>
<feature type="domain" description="Acyl-CoA oxidase C-terminal" evidence="11">
    <location>
        <begin position="623"/>
        <end position="757"/>
    </location>
</feature>
<dbReference type="STRING" id="1121895.GCA_000378485_03002"/>
<dbReference type="Pfam" id="PF01756">
    <property type="entry name" value="ACOX"/>
    <property type="match status" value="1"/>
</dbReference>
<gene>
    <name evidence="14" type="ORF">Q765_10325</name>
</gene>
<keyword evidence="6" id="KW-0274">FAD</keyword>
<dbReference type="EC" id="1.3.3.6" evidence="4"/>
<evidence type="ECO:0000256" key="10">
    <source>
        <dbReference type="ARBA" id="ARBA00023140"/>
    </source>
</evidence>
<evidence type="ECO:0000256" key="9">
    <source>
        <dbReference type="ARBA" id="ARBA00023098"/>
    </source>
</evidence>
<dbReference type="OrthoDB" id="1144545at2"/>
<comment type="subcellular location">
    <subcellularLocation>
        <location evidence="2">Peroxisome</location>
    </subcellularLocation>
</comment>
<comment type="caution">
    <text evidence="14">The sequence shown here is derived from an EMBL/GenBank/DDBJ whole genome shotgun (WGS) entry which is preliminary data.</text>
</comment>
<feature type="domain" description="Acyl-CoA oxidase/dehydrogenase middle" evidence="12">
    <location>
        <begin position="277"/>
        <end position="386"/>
    </location>
</feature>
<dbReference type="Proteomes" id="UP000030152">
    <property type="component" value="Unassembled WGS sequence"/>
</dbReference>
<sequence>MDITFSTDPKLSLLLPFIYFAWQDDVLTKTEFDALSNFINTQEWLTKAEKTFLKSKINFDVPPSRLELFHWKEKIDSTLKSTTNINNLTELGFLIANAERPTFTEDEINKTGPVFAQLEAGLGLMGSEVIAGFRKTTTTLTHSQNTVESFNVQKMTALLDGSQAEIINKVKALIGSEAFKLDIPTDVTEYREKVLHWCQILADNDLSSYAYPVAQGGKNDIEGYFAIMETLSYHDLSLVIKFGVQFGLWGMSILSLGTEKHYKKYLKDVGTLALPGCFAMTETHHGSNVKGIHTTATYNHKDRTFTINTPEKYDRKEYIGNAANHGEMATVFAKLIIDGKDYGVNAFITPIRNKDKSAYHGVVIEDCGHKMGLNGVDNGIITFKNVIIPYENMLDRFASVSESGEFQSPIPSDNRRFFTMLGTLVGGRIGIPRSALAAAKTGLATTIKYSDKRRQFGPEGGQEVPILNYRMHQLRLMPYLANSYALTFALQHLTKRFVNRKEEEMQEIEALAAGLKAYSTWNARNTLQECREACGGKGYLSENRIDNLKNDTEIYTTFEGDNTVLMQLTAKNRLSEYRKQFSGMSVSTIFNYVVGQAKTVVAEKNPFATRNVDETHLKDAAFHLNAFQYREREIVSSGARRFKKLVDDGLDAFDAANIMHPHMLQIADSYLDRAVLEQFQIKIQETEDEPLKEVLTRLYNLFALNKIEQHKAWYLEQGYMEGVKTKAIRKLVSQLCWEIRQDAVPLADAFNIPESCLGVIATTKIAQA</sequence>
<dbReference type="GO" id="GO:0003997">
    <property type="term" value="F:acyl-CoA oxidase activity"/>
    <property type="evidence" value="ECO:0007669"/>
    <property type="project" value="UniProtKB-EC"/>
</dbReference>
<dbReference type="InterPro" id="IPR046373">
    <property type="entry name" value="Acyl-CoA_Oxase/DH_mid-dom_sf"/>
</dbReference>
<evidence type="ECO:0000313" key="15">
    <source>
        <dbReference type="Proteomes" id="UP000030152"/>
    </source>
</evidence>
<dbReference type="InterPro" id="IPR002655">
    <property type="entry name" value="Acyl-CoA_oxidase_C"/>
</dbReference>
<evidence type="ECO:0000256" key="5">
    <source>
        <dbReference type="ARBA" id="ARBA00022630"/>
    </source>
</evidence>
<dbReference type="Gene3D" id="1.20.140.10">
    <property type="entry name" value="Butyryl-CoA Dehydrogenase, subunit A, domain 3"/>
    <property type="match status" value="2"/>
</dbReference>
<keyword evidence="10" id="KW-0576">Peroxisome</keyword>
<evidence type="ECO:0000256" key="6">
    <source>
        <dbReference type="ARBA" id="ARBA00022827"/>
    </source>
</evidence>
<keyword evidence="8" id="KW-0560">Oxidoreductase</keyword>
<dbReference type="FunFam" id="1.20.140.10:FF:000007">
    <property type="entry name" value="Acyl-coenzyme A oxidase"/>
    <property type="match status" value="1"/>
</dbReference>
<evidence type="ECO:0000259" key="12">
    <source>
        <dbReference type="Pfam" id="PF02770"/>
    </source>
</evidence>
<dbReference type="SUPFAM" id="SSF56645">
    <property type="entry name" value="Acyl-CoA dehydrogenase NM domain-like"/>
    <property type="match status" value="1"/>
</dbReference>
<evidence type="ECO:0000256" key="2">
    <source>
        <dbReference type="ARBA" id="ARBA00004275"/>
    </source>
</evidence>
<dbReference type="eggNOG" id="COG1960">
    <property type="taxonomic scope" value="Bacteria"/>
</dbReference>
<dbReference type="GO" id="GO:0005504">
    <property type="term" value="F:fatty acid binding"/>
    <property type="evidence" value="ECO:0007669"/>
    <property type="project" value="TreeGrafter"/>
</dbReference>
<keyword evidence="7" id="KW-0276">Fatty acid metabolism</keyword>
<evidence type="ECO:0000259" key="11">
    <source>
        <dbReference type="Pfam" id="PF01756"/>
    </source>
</evidence>
<dbReference type="PANTHER" id="PTHR10909">
    <property type="entry name" value="ELECTRON TRANSPORT OXIDOREDUCTASE"/>
    <property type="match status" value="1"/>
</dbReference>
<dbReference type="InterPro" id="IPR009100">
    <property type="entry name" value="AcylCoA_DH/oxidase_NM_dom_sf"/>
</dbReference>
<comment type="cofactor">
    <cofactor evidence="1">
        <name>FAD</name>
        <dbReference type="ChEBI" id="CHEBI:57692"/>
    </cofactor>
</comment>
<evidence type="ECO:0000313" key="14">
    <source>
        <dbReference type="EMBL" id="KGO86610.1"/>
    </source>
</evidence>
<evidence type="ECO:0000256" key="3">
    <source>
        <dbReference type="ARBA" id="ARBA00006288"/>
    </source>
</evidence>
<dbReference type="SUPFAM" id="SSF47203">
    <property type="entry name" value="Acyl-CoA dehydrogenase C-terminal domain-like"/>
    <property type="match status" value="2"/>
</dbReference>
<dbReference type="InterPro" id="IPR055060">
    <property type="entry name" value="ACOX_C_alpha1"/>
</dbReference>